<dbReference type="EMBL" id="RRCF01000001">
    <property type="protein sequence ID" value="RRJ23127.1"/>
    <property type="molecule type" value="Genomic_DNA"/>
</dbReference>
<feature type="signal peptide" evidence="2">
    <location>
        <begin position="1"/>
        <end position="20"/>
    </location>
</feature>
<feature type="transmembrane region" description="Helical" evidence="1">
    <location>
        <begin position="30"/>
        <end position="51"/>
    </location>
</feature>
<evidence type="ECO:0000313" key="3">
    <source>
        <dbReference type="EMBL" id="RRJ23127.1"/>
    </source>
</evidence>
<gene>
    <name evidence="3" type="ORF">EIK76_03305</name>
</gene>
<dbReference type="AlphaFoldDB" id="A0A3P3QPG4"/>
<protein>
    <submittedName>
        <fullName evidence="3">Uncharacterized protein</fullName>
    </submittedName>
</protein>
<name>A0A3P3QPG4_9GAMM</name>
<comment type="caution">
    <text evidence="3">The sequence shown here is derived from an EMBL/GenBank/DDBJ whole genome shotgun (WGS) entry which is preliminary data.</text>
</comment>
<keyword evidence="4" id="KW-1185">Reference proteome</keyword>
<reference evidence="3 4" key="1">
    <citation type="submission" date="2018-11" db="EMBL/GenBank/DDBJ databases">
        <title>Draft genome analysis of Rheinheimera mesophila isolated from an industrial waste site.</title>
        <authorList>
            <person name="Yu Q."/>
            <person name="Qi Y."/>
            <person name="Zhang H."/>
            <person name="Lu Y."/>
            <person name="Pu J."/>
        </authorList>
    </citation>
    <scope>NUCLEOTIDE SEQUENCE [LARGE SCALE GENOMIC DNA]</scope>
    <source>
        <strain evidence="3 4">IITR13</strain>
    </source>
</reference>
<feature type="chain" id="PRO_5017959392" evidence="2">
    <location>
        <begin position="21"/>
        <end position="105"/>
    </location>
</feature>
<sequence>MKKLSVLMAALLAVSGVVTAQEEESSSATGAVTATTVAAGAVAAAALAAVISNARSDKARELETDPEAQCVGDDPLVGEFCVGTTVFVSGSTTTPVTFTYAPNFI</sequence>
<keyword evidence="1" id="KW-0472">Membrane</keyword>
<keyword evidence="1" id="KW-1133">Transmembrane helix</keyword>
<keyword evidence="2" id="KW-0732">Signal</keyword>
<proteinExistence type="predicted"/>
<dbReference type="Proteomes" id="UP000276260">
    <property type="component" value="Unassembled WGS sequence"/>
</dbReference>
<dbReference type="RefSeq" id="WP_052749401.1">
    <property type="nucleotide sequence ID" value="NZ_LAVS01000088.1"/>
</dbReference>
<keyword evidence="1" id="KW-0812">Transmembrane</keyword>
<organism evidence="3 4">
    <name type="scientific">Rheinheimera mesophila</name>
    <dbReference type="NCBI Taxonomy" id="1547515"/>
    <lineage>
        <taxon>Bacteria</taxon>
        <taxon>Pseudomonadati</taxon>
        <taxon>Pseudomonadota</taxon>
        <taxon>Gammaproteobacteria</taxon>
        <taxon>Chromatiales</taxon>
        <taxon>Chromatiaceae</taxon>
        <taxon>Rheinheimera</taxon>
    </lineage>
</organism>
<accession>A0A3P3QPG4</accession>
<evidence type="ECO:0000256" key="2">
    <source>
        <dbReference type="SAM" id="SignalP"/>
    </source>
</evidence>
<evidence type="ECO:0000313" key="4">
    <source>
        <dbReference type="Proteomes" id="UP000276260"/>
    </source>
</evidence>
<evidence type="ECO:0000256" key="1">
    <source>
        <dbReference type="SAM" id="Phobius"/>
    </source>
</evidence>